<evidence type="ECO:0000256" key="4">
    <source>
        <dbReference type="ARBA" id="ARBA00023125"/>
    </source>
</evidence>
<feature type="region of interest" description="Disordered" evidence="7">
    <location>
        <begin position="668"/>
        <end position="700"/>
    </location>
</feature>
<dbReference type="PROSITE" id="PS00463">
    <property type="entry name" value="ZN2_CY6_FUNGAL_1"/>
    <property type="match status" value="1"/>
</dbReference>
<dbReference type="GO" id="GO:0005634">
    <property type="term" value="C:nucleus"/>
    <property type="evidence" value="ECO:0007669"/>
    <property type="project" value="UniProtKB-SubCell"/>
</dbReference>
<dbReference type="Gene3D" id="4.10.240.10">
    <property type="entry name" value="Zn(2)-C6 fungal-type DNA-binding domain"/>
    <property type="match status" value="1"/>
</dbReference>
<dbReference type="InterPro" id="IPR051089">
    <property type="entry name" value="prtT"/>
</dbReference>
<organism evidence="9 10">
    <name type="scientific">Hyaloscypha variabilis (strain UAMH 11265 / GT02V1 / F)</name>
    <name type="common">Meliniomyces variabilis</name>
    <dbReference type="NCBI Taxonomy" id="1149755"/>
    <lineage>
        <taxon>Eukaryota</taxon>
        <taxon>Fungi</taxon>
        <taxon>Dikarya</taxon>
        <taxon>Ascomycota</taxon>
        <taxon>Pezizomycotina</taxon>
        <taxon>Leotiomycetes</taxon>
        <taxon>Helotiales</taxon>
        <taxon>Hyaloscyphaceae</taxon>
        <taxon>Hyaloscypha</taxon>
        <taxon>Hyaloscypha variabilis</taxon>
    </lineage>
</organism>
<protein>
    <recommendedName>
        <fullName evidence="8">Zn(2)-C6 fungal-type domain-containing protein</fullName>
    </recommendedName>
</protein>
<evidence type="ECO:0000313" key="10">
    <source>
        <dbReference type="Proteomes" id="UP000235786"/>
    </source>
</evidence>
<reference evidence="9 10" key="1">
    <citation type="submission" date="2016-04" db="EMBL/GenBank/DDBJ databases">
        <title>A degradative enzymes factory behind the ericoid mycorrhizal symbiosis.</title>
        <authorList>
            <consortium name="DOE Joint Genome Institute"/>
            <person name="Martino E."/>
            <person name="Morin E."/>
            <person name="Grelet G."/>
            <person name="Kuo A."/>
            <person name="Kohler A."/>
            <person name="Daghino S."/>
            <person name="Barry K."/>
            <person name="Choi C."/>
            <person name="Cichocki N."/>
            <person name="Clum A."/>
            <person name="Copeland A."/>
            <person name="Hainaut M."/>
            <person name="Haridas S."/>
            <person name="Labutti K."/>
            <person name="Lindquist E."/>
            <person name="Lipzen A."/>
            <person name="Khouja H.-R."/>
            <person name="Murat C."/>
            <person name="Ohm R."/>
            <person name="Olson A."/>
            <person name="Spatafora J."/>
            <person name="Veneault-Fourrey C."/>
            <person name="Henrissat B."/>
            <person name="Grigoriev I."/>
            <person name="Martin F."/>
            <person name="Perotto S."/>
        </authorList>
    </citation>
    <scope>NUCLEOTIDE SEQUENCE [LARGE SCALE GENOMIC DNA]</scope>
    <source>
        <strain evidence="9 10">F</strain>
    </source>
</reference>
<dbReference type="PROSITE" id="PS50048">
    <property type="entry name" value="ZN2_CY6_FUNGAL_2"/>
    <property type="match status" value="1"/>
</dbReference>
<dbReference type="CDD" id="cd00067">
    <property type="entry name" value="GAL4"/>
    <property type="match status" value="1"/>
</dbReference>
<evidence type="ECO:0000313" key="9">
    <source>
        <dbReference type="EMBL" id="PMD32347.1"/>
    </source>
</evidence>
<keyword evidence="3" id="KW-0805">Transcription regulation</keyword>
<evidence type="ECO:0000256" key="1">
    <source>
        <dbReference type="ARBA" id="ARBA00004123"/>
    </source>
</evidence>
<dbReference type="CDD" id="cd12148">
    <property type="entry name" value="fungal_TF_MHR"/>
    <property type="match status" value="1"/>
</dbReference>
<feature type="domain" description="Zn(2)-C6 fungal-type" evidence="8">
    <location>
        <begin position="35"/>
        <end position="66"/>
    </location>
</feature>
<keyword evidence="2" id="KW-0479">Metal-binding</keyword>
<dbReference type="STRING" id="1149755.A0A2J6R1F6"/>
<dbReference type="InterPro" id="IPR001138">
    <property type="entry name" value="Zn2Cys6_DnaBD"/>
</dbReference>
<feature type="region of interest" description="Disordered" evidence="7">
    <location>
        <begin position="1"/>
        <end position="27"/>
    </location>
</feature>
<feature type="compositionally biased region" description="Polar residues" evidence="7">
    <location>
        <begin position="675"/>
        <end position="700"/>
    </location>
</feature>
<keyword evidence="4" id="KW-0238">DNA-binding</keyword>
<evidence type="ECO:0000256" key="3">
    <source>
        <dbReference type="ARBA" id="ARBA00023015"/>
    </source>
</evidence>
<keyword evidence="10" id="KW-1185">Reference proteome</keyword>
<keyword evidence="6" id="KW-0539">Nucleus</keyword>
<evidence type="ECO:0000256" key="7">
    <source>
        <dbReference type="SAM" id="MobiDB-lite"/>
    </source>
</evidence>
<name>A0A2J6R1F6_HYAVF</name>
<dbReference type="PANTHER" id="PTHR31845:SF21">
    <property type="entry name" value="REGULATORY PROTEIN LEU3"/>
    <property type="match status" value="1"/>
</dbReference>
<dbReference type="Proteomes" id="UP000235786">
    <property type="component" value="Unassembled WGS sequence"/>
</dbReference>
<dbReference type="AlphaFoldDB" id="A0A2J6R1F6"/>
<dbReference type="GO" id="GO:0008270">
    <property type="term" value="F:zinc ion binding"/>
    <property type="evidence" value="ECO:0007669"/>
    <property type="project" value="InterPro"/>
</dbReference>
<dbReference type="SUPFAM" id="SSF57701">
    <property type="entry name" value="Zn2/Cys6 DNA-binding domain"/>
    <property type="match status" value="1"/>
</dbReference>
<gene>
    <name evidence="9" type="ORF">L207DRAFT_518727</name>
</gene>
<dbReference type="GO" id="GO:0000981">
    <property type="term" value="F:DNA-binding transcription factor activity, RNA polymerase II-specific"/>
    <property type="evidence" value="ECO:0007669"/>
    <property type="project" value="InterPro"/>
</dbReference>
<proteinExistence type="predicted"/>
<keyword evidence="5" id="KW-0804">Transcription</keyword>
<dbReference type="Pfam" id="PF00172">
    <property type="entry name" value="Zn_clus"/>
    <property type="match status" value="1"/>
</dbReference>
<sequence>MNIPRNDVSGGSDRRSATLTQIESTGHKRKGNRQACVSCRQAKSRCDGTSDLTKPCSRCARLNQECERHSGFQRVQKKAKLDELAQQVQSLQAIVTANNAQATTSNKGSPTGPIAAGHREQQVLDGSRVPSLQAFPSIENLPTQVSHSLHLPGALPETNEESGMSYRSTSLAESPYQGSISYPTGATGKSVQESQSIEVSRDGSASDTFINNSRARPLTPASELRLAASRSTIPSYTNFQQAYVAAQPRSIGSVSLVSEQIWQLFQTYFHNYHPYFSLLDPEISPDDYYSRCPLLYWAIITIASHRCEDDPTLLGMLSEPVQNLLWSTIRKLPHSPFVVEALILFIIWPFPTSSMWTDPSIMLTSIAKSSAMQLGLHRPENIQDFSRVERLLNLEGIQDSVRIWAGCYIAAQCVASSFGQESILKPDQMITRAAEPNNVYQLPIGLHHYLRLTKFSVHVSKVLSENTETPLGLPDERNRAQIMDRLEMDFDQLKNELISNSTSLERVYISCTQLQLQIFYFFDGIQAQKRKEGLLKCYETASTMIQTMISAEVDLSSVLYAPAQAYRTVLVAGIVLLRILNSSYSELVNFKIGKQNFNTAIRMLRQHSLQDNDISGRASKILSQLWIHYQNSPSIRESPPSLQLKSRLGGSLLHDALWTWRRECDDQKASRRGTRQNSPHKSTQQDWGGLPNTAQNGITSTDEMNSMLDFSGLENLDTSWLDGVNLLSWLLPGSDANQPISGPAFNVS</sequence>
<accession>A0A2J6R1F6</accession>
<evidence type="ECO:0000259" key="8">
    <source>
        <dbReference type="PROSITE" id="PS50048"/>
    </source>
</evidence>
<dbReference type="InterPro" id="IPR007219">
    <property type="entry name" value="XnlR_reg_dom"/>
</dbReference>
<dbReference type="InterPro" id="IPR036864">
    <property type="entry name" value="Zn2-C6_fun-type_DNA-bd_sf"/>
</dbReference>
<dbReference type="Pfam" id="PF04082">
    <property type="entry name" value="Fungal_trans"/>
    <property type="match status" value="1"/>
</dbReference>
<evidence type="ECO:0000256" key="6">
    <source>
        <dbReference type="ARBA" id="ARBA00023242"/>
    </source>
</evidence>
<dbReference type="GO" id="GO:0006351">
    <property type="term" value="P:DNA-templated transcription"/>
    <property type="evidence" value="ECO:0007669"/>
    <property type="project" value="InterPro"/>
</dbReference>
<dbReference type="PANTHER" id="PTHR31845">
    <property type="entry name" value="FINGER DOMAIN PROTEIN, PUTATIVE-RELATED"/>
    <property type="match status" value="1"/>
</dbReference>
<evidence type="ECO:0000256" key="2">
    <source>
        <dbReference type="ARBA" id="ARBA00022723"/>
    </source>
</evidence>
<evidence type="ECO:0000256" key="5">
    <source>
        <dbReference type="ARBA" id="ARBA00023163"/>
    </source>
</evidence>
<comment type="subcellular location">
    <subcellularLocation>
        <location evidence="1">Nucleus</location>
    </subcellularLocation>
</comment>
<dbReference type="SMART" id="SM00066">
    <property type="entry name" value="GAL4"/>
    <property type="match status" value="1"/>
</dbReference>
<dbReference type="GO" id="GO:0000976">
    <property type="term" value="F:transcription cis-regulatory region binding"/>
    <property type="evidence" value="ECO:0007669"/>
    <property type="project" value="TreeGrafter"/>
</dbReference>
<dbReference type="EMBL" id="KZ613959">
    <property type="protein sequence ID" value="PMD32347.1"/>
    <property type="molecule type" value="Genomic_DNA"/>
</dbReference>
<dbReference type="OrthoDB" id="3163292at2759"/>